<comment type="caution">
    <text evidence="6">The sequence shown here is derived from an EMBL/GenBank/DDBJ whole genome shotgun (WGS) entry which is preliminary data.</text>
</comment>
<name>A0AAN6KMC8_9PEZI</name>
<keyword evidence="7" id="KW-1185">Reference proteome</keyword>
<evidence type="ECO:0000256" key="2">
    <source>
        <dbReference type="ARBA" id="ARBA00022792"/>
    </source>
</evidence>
<dbReference type="AlphaFoldDB" id="A0AAN6KMC8"/>
<keyword evidence="5" id="KW-0812">Transmembrane</keyword>
<gene>
    <name evidence="6" type="ORF">LTR91_008497</name>
</gene>
<protein>
    <submittedName>
        <fullName evidence="6">Uncharacterized protein</fullName>
    </submittedName>
</protein>
<evidence type="ECO:0000256" key="4">
    <source>
        <dbReference type="ARBA" id="ARBA00023136"/>
    </source>
</evidence>
<dbReference type="Proteomes" id="UP001175353">
    <property type="component" value="Unassembled WGS sequence"/>
</dbReference>
<evidence type="ECO:0000313" key="6">
    <source>
        <dbReference type="EMBL" id="KAK0991875.1"/>
    </source>
</evidence>
<dbReference type="Pfam" id="PF02238">
    <property type="entry name" value="COX7a"/>
    <property type="match status" value="1"/>
</dbReference>
<dbReference type="GO" id="GO:0005743">
    <property type="term" value="C:mitochondrial inner membrane"/>
    <property type="evidence" value="ECO:0007669"/>
    <property type="project" value="UniProtKB-SubCell"/>
</dbReference>
<sequence length="95" mass="11147">MQPTLPKLYEIRSRDLTGVVSDTPRSITFPGLNRANNVPHWQRLHQSHEDGLRQWQKGPRAKFMLYPYYGLLISTGYASMYMMCRMVLGHKTWYG</sequence>
<evidence type="ECO:0000256" key="3">
    <source>
        <dbReference type="ARBA" id="ARBA00023128"/>
    </source>
</evidence>
<proteinExistence type="predicted"/>
<dbReference type="InterPro" id="IPR039297">
    <property type="entry name" value="COX7a"/>
</dbReference>
<comment type="subcellular location">
    <subcellularLocation>
        <location evidence="1">Mitochondrion inner membrane</location>
    </subcellularLocation>
</comment>
<keyword evidence="5" id="KW-1133">Transmembrane helix</keyword>
<accession>A0AAN6KMC8</accession>
<dbReference type="EMBL" id="JAUJLE010000065">
    <property type="protein sequence ID" value="KAK0991875.1"/>
    <property type="molecule type" value="Genomic_DNA"/>
</dbReference>
<evidence type="ECO:0000256" key="5">
    <source>
        <dbReference type="SAM" id="Phobius"/>
    </source>
</evidence>
<evidence type="ECO:0000256" key="1">
    <source>
        <dbReference type="ARBA" id="ARBA00004273"/>
    </source>
</evidence>
<keyword evidence="2" id="KW-0999">Mitochondrion inner membrane</keyword>
<feature type="transmembrane region" description="Helical" evidence="5">
    <location>
        <begin position="63"/>
        <end position="83"/>
    </location>
</feature>
<reference evidence="6" key="1">
    <citation type="submission" date="2023-06" db="EMBL/GenBank/DDBJ databases">
        <title>Black Yeasts Isolated from many extreme environments.</title>
        <authorList>
            <person name="Coleine C."/>
            <person name="Stajich J.E."/>
            <person name="Selbmann L."/>
        </authorList>
    </citation>
    <scope>NUCLEOTIDE SEQUENCE</scope>
    <source>
        <strain evidence="6">CCFEE 5200</strain>
    </source>
</reference>
<keyword evidence="4 5" id="KW-0472">Membrane</keyword>
<keyword evidence="3" id="KW-0496">Mitochondrion</keyword>
<organism evidence="6 7">
    <name type="scientific">Friedmanniomyces endolithicus</name>
    <dbReference type="NCBI Taxonomy" id="329885"/>
    <lineage>
        <taxon>Eukaryota</taxon>
        <taxon>Fungi</taxon>
        <taxon>Dikarya</taxon>
        <taxon>Ascomycota</taxon>
        <taxon>Pezizomycotina</taxon>
        <taxon>Dothideomycetes</taxon>
        <taxon>Dothideomycetidae</taxon>
        <taxon>Mycosphaerellales</taxon>
        <taxon>Teratosphaeriaceae</taxon>
        <taxon>Friedmanniomyces</taxon>
    </lineage>
</organism>
<evidence type="ECO:0000313" key="7">
    <source>
        <dbReference type="Proteomes" id="UP001175353"/>
    </source>
</evidence>